<dbReference type="InterPro" id="IPR002509">
    <property type="entry name" value="NODB_dom"/>
</dbReference>
<dbReference type="InterPro" id="IPR050248">
    <property type="entry name" value="Polysacc_deacetylase_ArnD"/>
</dbReference>
<feature type="compositionally biased region" description="Polar residues" evidence="1">
    <location>
        <begin position="73"/>
        <end position="88"/>
    </location>
</feature>
<dbReference type="CDD" id="cd10917">
    <property type="entry name" value="CE4_NodB_like_6s_7s"/>
    <property type="match status" value="1"/>
</dbReference>
<dbReference type="PANTHER" id="PTHR10587">
    <property type="entry name" value="GLYCOSYL TRANSFERASE-RELATED"/>
    <property type="match status" value="1"/>
</dbReference>
<feature type="region of interest" description="Disordered" evidence="1">
    <location>
        <begin position="51"/>
        <end position="124"/>
    </location>
</feature>
<dbReference type="SUPFAM" id="SSF88713">
    <property type="entry name" value="Glycoside hydrolase/deacetylase"/>
    <property type="match status" value="1"/>
</dbReference>
<evidence type="ECO:0000313" key="3">
    <source>
        <dbReference type="EMBL" id="KAF1084807.1"/>
    </source>
</evidence>
<dbReference type="EC" id="3.5.1.104" evidence="3"/>
<dbReference type="EMBL" id="LSRS01000004">
    <property type="protein sequence ID" value="KAF1084807.1"/>
    <property type="molecule type" value="Genomic_DNA"/>
</dbReference>
<dbReference type="OrthoDB" id="61520at2"/>
<dbReference type="GO" id="GO:0005975">
    <property type="term" value="P:carbohydrate metabolic process"/>
    <property type="evidence" value="ECO:0007669"/>
    <property type="project" value="InterPro"/>
</dbReference>
<sequence length="334" mass="36340">MRSVCLRILAVVIVILGVCLCFLCIFPTLAHAPSSSTVQINGVKISGAQAPSEVKQTINQRTGQPGQPPQQPVNNNDLSEQAATSGTGQIVAAVDEPTEQSNPENIAETQASLSPPVTPSPPEQPINQLSDQLIRRVNGVNNLVAITFDDGPVPQITAQYLAVLDKLNVRATFFMVGQNINQYPELACKVVRYGNEIGSHSWRHAKLDKLTADEIGEDLSLAEYHVQINLGQPVNLFRPPYGIRNDTILAVANELGYQVIIWDVDPRDWEDPPPEYIVASVLGQVQPGSIILLHEGHPNTLKALPVIIQKLRERGLEPVTVSELLSHNPAQPTV</sequence>
<comment type="caution">
    <text evidence="3">The sequence shown here is derived from an EMBL/GenBank/DDBJ whole genome shotgun (WGS) entry which is preliminary data.</text>
</comment>
<feature type="domain" description="NodB homology" evidence="2">
    <location>
        <begin position="142"/>
        <end position="319"/>
    </location>
</feature>
<reference evidence="3" key="1">
    <citation type="submission" date="2016-02" db="EMBL/GenBank/DDBJ databases">
        <title>Draft Genome Sequence of Sporotomaculum syntrophicum Strain FB, a Syntrophic Benzoate Degrader.</title>
        <authorList>
            <person name="Nobu M.K."/>
            <person name="Narihiro T."/>
            <person name="Qiu Y.-L."/>
            <person name="Ohashi A."/>
            <person name="Liu W.-T."/>
            <person name="Yuji S."/>
        </authorList>
    </citation>
    <scope>NUCLEOTIDE SEQUENCE</scope>
    <source>
        <strain evidence="3">FB</strain>
    </source>
</reference>
<gene>
    <name evidence="3" type="primary">pgdA_1</name>
    <name evidence="3" type="ORF">SPSYN_01977</name>
</gene>
<dbReference type="Pfam" id="PF01522">
    <property type="entry name" value="Polysacc_deac_1"/>
    <property type="match status" value="1"/>
</dbReference>
<evidence type="ECO:0000313" key="4">
    <source>
        <dbReference type="Proteomes" id="UP000798488"/>
    </source>
</evidence>
<accession>A0A9D3AX99</accession>
<keyword evidence="3" id="KW-0378">Hydrolase</keyword>
<dbReference type="GO" id="GO:0016810">
    <property type="term" value="F:hydrolase activity, acting on carbon-nitrogen (but not peptide) bonds"/>
    <property type="evidence" value="ECO:0007669"/>
    <property type="project" value="InterPro"/>
</dbReference>
<protein>
    <submittedName>
        <fullName evidence="3">Peptidoglycan-N-acetylglucosamine deacetylase</fullName>
        <ecNumber evidence="3">3.5.1.104</ecNumber>
    </submittedName>
</protein>
<dbReference type="RefSeq" id="WP_161822307.1">
    <property type="nucleotide sequence ID" value="NZ_LSRS01000004.1"/>
</dbReference>
<proteinExistence type="predicted"/>
<dbReference type="AlphaFoldDB" id="A0A9D3AX99"/>
<name>A0A9D3AX99_9FIRM</name>
<dbReference type="Proteomes" id="UP000798488">
    <property type="component" value="Unassembled WGS sequence"/>
</dbReference>
<keyword evidence="4" id="KW-1185">Reference proteome</keyword>
<dbReference type="PROSITE" id="PS51677">
    <property type="entry name" value="NODB"/>
    <property type="match status" value="1"/>
</dbReference>
<evidence type="ECO:0000256" key="1">
    <source>
        <dbReference type="SAM" id="MobiDB-lite"/>
    </source>
</evidence>
<dbReference type="Gene3D" id="3.20.20.370">
    <property type="entry name" value="Glycoside hydrolase/deacetylase"/>
    <property type="match status" value="1"/>
</dbReference>
<feature type="compositionally biased region" description="Polar residues" evidence="1">
    <location>
        <begin position="99"/>
        <end position="111"/>
    </location>
</feature>
<evidence type="ECO:0000259" key="2">
    <source>
        <dbReference type="PROSITE" id="PS51677"/>
    </source>
</evidence>
<dbReference type="InterPro" id="IPR011330">
    <property type="entry name" value="Glyco_hydro/deAcase_b/a-brl"/>
</dbReference>
<organism evidence="3 4">
    <name type="scientific">Sporotomaculum syntrophicum</name>
    <dbReference type="NCBI Taxonomy" id="182264"/>
    <lineage>
        <taxon>Bacteria</taxon>
        <taxon>Bacillati</taxon>
        <taxon>Bacillota</taxon>
        <taxon>Clostridia</taxon>
        <taxon>Eubacteriales</taxon>
        <taxon>Desulfallaceae</taxon>
        <taxon>Sporotomaculum</taxon>
    </lineage>
</organism>